<sequence length="255" mass="28848">MAATIDLRTLVNFLCLLPITFPEKLGGSLPDFEFDFDALPGTQHEFKIVVKAGKEECFVQKVAQGANLHIQFEVLRGGDRSINVVLIDPNYQVIQHLPYQTDGKIDHVAVMFGKCLVAKNQKTSFVATPSAYQVCFDNTASRFAEKLVYIYLVTYVPEEWSKYLQEIQSVSASVQNFTGALAGVQSSIEKVKIHQSESRMNVIMDWYLLTGNNKYIVYWSIFQICVIVCTAVFQIFCLRRLFRVPNVTPTSKPRA</sequence>
<dbReference type="HOGENOM" id="CLU_066963_5_0_1"/>
<dbReference type="AlphaFoldDB" id="K1PUH2"/>
<dbReference type="SUPFAM" id="SSF101576">
    <property type="entry name" value="Supernatant protein factor (SPF), C-terminal domain"/>
    <property type="match status" value="1"/>
</dbReference>
<dbReference type="InterPro" id="IPR036598">
    <property type="entry name" value="GOLD_dom_sf"/>
</dbReference>
<keyword evidence="3 8" id="KW-0812">Transmembrane</keyword>
<evidence type="ECO:0000256" key="5">
    <source>
        <dbReference type="ARBA" id="ARBA00022989"/>
    </source>
</evidence>
<dbReference type="GO" id="GO:0016020">
    <property type="term" value="C:membrane"/>
    <property type="evidence" value="ECO:0007669"/>
    <property type="project" value="UniProtKB-SubCell"/>
</dbReference>
<organism evidence="9">
    <name type="scientific">Magallana gigas</name>
    <name type="common">Pacific oyster</name>
    <name type="synonym">Crassostrea gigas</name>
    <dbReference type="NCBI Taxonomy" id="29159"/>
    <lineage>
        <taxon>Eukaryota</taxon>
        <taxon>Metazoa</taxon>
        <taxon>Spiralia</taxon>
        <taxon>Lophotrochozoa</taxon>
        <taxon>Mollusca</taxon>
        <taxon>Bivalvia</taxon>
        <taxon>Autobranchia</taxon>
        <taxon>Pteriomorphia</taxon>
        <taxon>Ostreida</taxon>
        <taxon>Ostreoidea</taxon>
        <taxon>Ostreidae</taxon>
        <taxon>Magallana</taxon>
    </lineage>
</organism>
<dbReference type="FunCoup" id="K1PUH2">
    <property type="interactions" value="5"/>
</dbReference>
<dbReference type="PROSITE" id="PS50866">
    <property type="entry name" value="GOLD"/>
    <property type="match status" value="1"/>
</dbReference>
<evidence type="ECO:0000256" key="3">
    <source>
        <dbReference type="ARBA" id="ARBA00022692"/>
    </source>
</evidence>
<evidence type="ECO:0000256" key="1">
    <source>
        <dbReference type="ARBA" id="ARBA00004479"/>
    </source>
</evidence>
<dbReference type="Pfam" id="PF01105">
    <property type="entry name" value="EMP24_GP25L"/>
    <property type="match status" value="1"/>
</dbReference>
<name>K1PUH2_MAGGI</name>
<reference evidence="9" key="1">
    <citation type="journal article" date="2012" name="Nature">
        <title>The oyster genome reveals stress adaptation and complexity of shell formation.</title>
        <authorList>
            <person name="Zhang G."/>
            <person name="Fang X."/>
            <person name="Guo X."/>
            <person name="Li L."/>
            <person name="Luo R."/>
            <person name="Xu F."/>
            <person name="Yang P."/>
            <person name="Zhang L."/>
            <person name="Wang X."/>
            <person name="Qi H."/>
            <person name="Xiong Z."/>
            <person name="Que H."/>
            <person name="Xie Y."/>
            <person name="Holland P.W."/>
            <person name="Paps J."/>
            <person name="Zhu Y."/>
            <person name="Wu F."/>
            <person name="Chen Y."/>
            <person name="Wang J."/>
            <person name="Peng C."/>
            <person name="Meng J."/>
            <person name="Yang L."/>
            <person name="Liu J."/>
            <person name="Wen B."/>
            <person name="Zhang N."/>
            <person name="Huang Z."/>
            <person name="Zhu Q."/>
            <person name="Feng Y."/>
            <person name="Mount A."/>
            <person name="Hedgecock D."/>
            <person name="Xu Z."/>
            <person name="Liu Y."/>
            <person name="Domazet-Loso T."/>
            <person name="Du Y."/>
            <person name="Sun X."/>
            <person name="Zhang S."/>
            <person name="Liu B."/>
            <person name="Cheng P."/>
            <person name="Jiang X."/>
            <person name="Li J."/>
            <person name="Fan D."/>
            <person name="Wang W."/>
            <person name="Fu W."/>
            <person name="Wang T."/>
            <person name="Wang B."/>
            <person name="Zhang J."/>
            <person name="Peng Z."/>
            <person name="Li Y."/>
            <person name="Li N."/>
            <person name="Wang J."/>
            <person name="Chen M."/>
            <person name="He Y."/>
            <person name="Tan F."/>
            <person name="Song X."/>
            <person name="Zheng Q."/>
            <person name="Huang R."/>
            <person name="Yang H."/>
            <person name="Du X."/>
            <person name="Chen L."/>
            <person name="Yang M."/>
            <person name="Gaffney P.M."/>
            <person name="Wang S."/>
            <person name="Luo L."/>
            <person name="She Z."/>
            <person name="Ming Y."/>
            <person name="Huang W."/>
            <person name="Zhang S."/>
            <person name="Huang B."/>
            <person name="Zhang Y."/>
            <person name="Qu T."/>
            <person name="Ni P."/>
            <person name="Miao G."/>
            <person name="Wang J."/>
            <person name="Wang Q."/>
            <person name="Steinberg C.E."/>
            <person name="Wang H."/>
            <person name="Li N."/>
            <person name="Qian L."/>
            <person name="Zhang G."/>
            <person name="Li Y."/>
            <person name="Yang H."/>
            <person name="Liu X."/>
            <person name="Wang J."/>
            <person name="Yin Y."/>
            <person name="Wang J."/>
        </authorList>
    </citation>
    <scope>NUCLEOTIDE SEQUENCE [LARGE SCALE GENOMIC DNA]</scope>
    <source>
        <strain evidence="9">05x7-T-G4-1.051#20</strain>
    </source>
</reference>
<evidence type="ECO:0000256" key="7">
    <source>
        <dbReference type="ARBA" id="ARBA00037847"/>
    </source>
</evidence>
<comment type="subcellular location">
    <subcellularLocation>
        <location evidence="7">Endomembrane system</location>
        <topology evidence="7">Single-pass membrane protein</topology>
    </subcellularLocation>
    <subcellularLocation>
        <location evidence="1 8">Membrane</location>
        <topology evidence="1 8">Single-pass type I membrane protein</topology>
    </subcellularLocation>
</comment>
<keyword evidence="5" id="KW-1133">Transmembrane helix</keyword>
<proteinExistence type="inferred from homology"/>
<dbReference type="InParanoid" id="K1PUH2"/>
<keyword evidence="4" id="KW-0732">Signal</keyword>
<dbReference type="GO" id="GO:0012505">
    <property type="term" value="C:endomembrane system"/>
    <property type="evidence" value="ECO:0007669"/>
    <property type="project" value="UniProtKB-SubCell"/>
</dbReference>
<dbReference type="SMART" id="SM01190">
    <property type="entry name" value="EMP24_GP25L"/>
    <property type="match status" value="1"/>
</dbReference>
<gene>
    <name evidence="9" type="ORF">CGI_10007127</name>
</gene>
<evidence type="ECO:0000256" key="2">
    <source>
        <dbReference type="ARBA" id="ARBA00007104"/>
    </source>
</evidence>
<accession>K1PUH2</accession>
<protein>
    <submittedName>
        <fullName evidence="9">Transmembrane emp24 domain-containing protein 6</fullName>
    </submittedName>
</protein>
<dbReference type="EMBL" id="JH818292">
    <property type="protein sequence ID" value="EKC19965.1"/>
    <property type="molecule type" value="Genomic_DNA"/>
</dbReference>
<evidence type="ECO:0000313" key="9">
    <source>
        <dbReference type="EMBL" id="EKC19965.1"/>
    </source>
</evidence>
<evidence type="ECO:0000256" key="4">
    <source>
        <dbReference type="ARBA" id="ARBA00022729"/>
    </source>
</evidence>
<evidence type="ECO:0000256" key="8">
    <source>
        <dbReference type="RuleBase" id="RU003827"/>
    </source>
</evidence>
<dbReference type="PANTHER" id="PTHR22811">
    <property type="entry name" value="TRANSMEMBRANE EMP24 DOMAIN-CONTAINING PROTEIN"/>
    <property type="match status" value="1"/>
</dbReference>
<comment type="similarity">
    <text evidence="2 8">Belongs to the EMP24/GP25L family.</text>
</comment>
<dbReference type="InterPro" id="IPR009038">
    <property type="entry name" value="GOLD_dom"/>
</dbReference>
<keyword evidence="6" id="KW-0472">Membrane</keyword>
<dbReference type="InterPro" id="IPR015720">
    <property type="entry name" value="Emp24-like"/>
</dbReference>
<evidence type="ECO:0000256" key="6">
    <source>
        <dbReference type="ARBA" id="ARBA00023136"/>
    </source>
</evidence>